<dbReference type="PROSITE" id="PS01124">
    <property type="entry name" value="HTH_ARAC_FAMILY_2"/>
    <property type="match status" value="2"/>
</dbReference>
<evidence type="ECO:0000256" key="2">
    <source>
        <dbReference type="ARBA" id="ARBA00023125"/>
    </source>
</evidence>
<comment type="caution">
    <text evidence="6">The sequence shown here is derived from an EMBL/GenBank/DDBJ whole genome shotgun (WGS) entry which is preliminary data.</text>
</comment>
<feature type="region of interest" description="Disordered" evidence="4">
    <location>
        <begin position="139"/>
        <end position="167"/>
    </location>
</feature>
<dbReference type="SUPFAM" id="SSF46689">
    <property type="entry name" value="Homeodomain-like"/>
    <property type="match status" value="3"/>
</dbReference>
<dbReference type="InterPro" id="IPR018062">
    <property type="entry name" value="HTH_AraC-typ_CS"/>
</dbReference>
<feature type="domain" description="HTH araC/xylS-type" evidence="5">
    <location>
        <begin position="173"/>
        <end position="270"/>
    </location>
</feature>
<evidence type="ECO:0000256" key="4">
    <source>
        <dbReference type="SAM" id="MobiDB-lite"/>
    </source>
</evidence>
<evidence type="ECO:0000259" key="5">
    <source>
        <dbReference type="PROSITE" id="PS01124"/>
    </source>
</evidence>
<dbReference type="EMBL" id="JAGINY010000001">
    <property type="protein sequence ID" value="MBP2331981.1"/>
    <property type="molecule type" value="Genomic_DNA"/>
</dbReference>
<evidence type="ECO:0000256" key="1">
    <source>
        <dbReference type="ARBA" id="ARBA00023015"/>
    </source>
</evidence>
<feature type="compositionally biased region" description="Basic and acidic residues" evidence="4">
    <location>
        <begin position="142"/>
        <end position="159"/>
    </location>
</feature>
<keyword evidence="2" id="KW-0238">DNA-binding</keyword>
<protein>
    <submittedName>
        <fullName evidence="6">AraC-like DNA-binding protein</fullName>
    </submittedName>
</protein>
<dbReference type="InterPro" id="IPR018060">
    <property type="entry name" value="HTH_AraC"/>
</dbReference>
<gene>
    <name evidence="6" type="ORF">JOF33_000680</name>
</gene>
<dbReference type="Pfam" id="PF12833">
    <property type="entry name" value="HTH_18"/>
    <property type="match status" value="2"/>
</dbReference>
<dbReference type="InterPro" id="IPR009057">
    <property type="entry name" value="Homeodomain-like_sf"/>
</dbReference>
<keyword evidence="3" id="KW-0804">Transcription</keyword>
<dbReference type="PROSITE" id="PS00041">
    <property type="entry name" value="HTH_ARAC_FAMILY_1"/>
    <property type="match status" value="1"/>
</dbReference>
<reference evidence="6 7" key="1">
    <citation type="submission" date="2021-03" db="EMBL/GenBank/DDBJ databases">
        <title>Sequencing the genomes of 1000 actinobacteria strains.</title>
        <authorList>
            <person name="Klenk H.-P."/>
        </authorList>
    </citation>
    <scope>NUCLEOTIDE SEQUENCE [LARGE SCALE GENOMIC DNA]</scope>
    <source>
        <strain evidence="6 7">DSM 44506</strain>
    </source>
</reference>
<name>A0ABS4U5P5_9CORY</name>
<dbReference type="SMART" id="SM00342">
    <property type="entry name" value="HTH_ARAC"/>
    <property type="match status" value="2"/>
</dbReference>
<dbReference type="PANTHER" id="PTHR11019">
    <property type="entry name" value="HTH-TYPE TRANSCRIPTIONAL REGULATOR NIMR"/>
    <property type="match status" value="1"/>
</dbReference>
<evidence type="ECO:0000313" key="7">
    <source>
        <dbReference type="Proteomes" id="UP001519305"/>
    </source>
</evidence>
<dbReference type="RefSeq" id="WP_209652262.1">
    <property type="nucleotide sequence ID" value="NZ_CP047357.1"/>
</dbReference>
<dbReference type="Gene3D" id="1.10.10.60">
    <property type="entry name" value="Homeodomain-like"/>
    <property type="match status" value="2"/>
</dbReference>
<keyword evidence="7" id="KW-1185">Reference proteome</keyword>
<sequence>MTLEVGDVDRIRRIGVPAQTLARRVCHHPMLVWVRTGQADVRANGNRVRVHAGAAALVARGQSLGIEVSRGSVVIPVELRTAGESPVAAAPLQVLNVPEAMTDRLIYEFAMNLGYLQLAAGHHGFSDALLGAVERAVPPGESVRRRDGQPELPEPRSSPDRLTLPLPHSPQARAVAEAVMADLAGCPPLHELARARGISERTLHRRFLDETGMSPSAWRAEARLQTASEFLRLGKEVGWTAHRVGYSGPGALSKAFRLRFGMPPSAFRPERSGREQPVVTREKVVNRAENCLSSVGVPAIPLGHTGVRINGAHVVLWMFRGTATVRIAGKTLGLKRGDVAVLPAGSPVEVAVDAGALALPLGYIPAGIVGQPPRVAFSVPTDAEWEEILLHRVVSSYTQLKPKGGWAVSVLDIVGGITRWEGAPRGAKRRVQSDVLAGRQRDPDTSLSAEWLVDIADARWATASLAEVARLTGVSASATSEWFQQATGVRYSEWAMIRRMTLAKAKIAKGMPLRRIAIDLGYSQTSAFSRAFSSFHGIGPAAYRGSVVRVE</sequence>
<evidence type="ECO:0000313" key="6">
    <source>
        <dbReference type="EMBL" id="MBP2331981.1"/>
    </source>
</evidence>
<dbReference type="Proteomes" id="UP001519305">
    <property type="component" value="Unassembled WGS sequence"/>
</dbReference>
<organism evidence="6 7">
    <name type="scientific">Corynebacterium freneyi</name>
    <dbReference type="NCBI Taxonomy" id="134034"/>
    <lineage>
        <taxon>Bacteria</taxon>
        <taxon>Bacillati</taxon>
        <taxon>Actinomycetota</taxon>
        <taxon>Actinomycetes</taxon>
        <taxon>Mycobacteriales</taxon>
        <taxon>Corynebacteriaceae</taxon>
        <taxon>Corynebacterium</taxon>
    </lineage>
</organism>
<feature type="domain" description="HTH araC/xylS-type" evidence="5">
    <location>
        <begin position="464"/>
        <end position="546"/>
    </location>
</feature>
<evidence type="ECO:0000256" key="3">
    <source>
        <dbReference type="ARBA" id="ARBA00023163"/>
    </source>
</evidence>
<dbReference type="PANTHER" id="PTHR11019:SF159">
    <property type="entry name" value="TRANSCRIPTIONAL REGULATOR-RELATED"/>
    <property type="match status" value="1"/>
</dbReference>
<proteinExistence type="predicted"/>
<accession>A0ABS4U5P5</accession>
<keyword evidence="1" id="KW-0805">Transcription regulation</keyword>